<organism evidence="2 3">
    <name type="scientific">Streptomyces caatingaensis</name>
    <dbReference type="NCBI Taxonomy" id="1678637"/>
    <lineage>
        <taxon>Bacteria</taxon>
        <taxon>Bacillati</taxon>
        <taxon>Actinomycetota</taxon>
        <taxon>Actinomycetes</taxon>
        <taxon>Kitasatosporales</taxon>
        <taxon>Streptomycetaceae</taxon>
        <taxon>Streptomyces</taxon>
    </lineage>
</organism>
<dbReference type="CDD" id="cd04793">
    <property type="entry name" value="LanC"/>
    <property type="match status" value="1"/>
</dbReference>
<dbReference type="SUPFAM" id="SSF158745">
    <property type="entry name" value="LanC-like"/>
    <property type="match status" value="1"/>
</dbReference>
<dbReference type="PRINTS" id="PR01955">
    <property type="entry name" value="LANCFRANKIA"/>
</dbReference>
<feature type="binding site" evidence="1">
    <location>
        <position position="288"/>
    </location>
    <ligand>
        <name>Zn(2+)</name>
        <dbReference type="ChEBI" id="CHEBI:29105"/>
    </ligand>
</feature>
<evidence type="ECO:0000313" key="2">
    <source>
        <dbReference type="EMBL" id="KNB51755.1"/>
    </source>
</evidence>
<dbReference type="AlphaFoldDB" id="A0A0K9XEF5"/>
<accession>A0A0K9XEF5</accession>
<dbReference type="STRING" id="1678637.AC230_15645"/>
<reference evidence="3" key="1">
    <citation type="submission" date="2015-07" db="EMBL/GenBank/DDBJ databases">
        <title>Draft genome sequence of Streptomyces sp. CMAA 1322, a bacterium isolated from Caatinga biome, from dry forest semiarid of Brazil.</title>
        <authorList>
            <person name="Santos S.N."/>
            <person name="Gacesa R."/>
            <person name="Taketani R.G."/>
            <person name="Long P.F."/>
            <person name="Melo I.S."/>
        </authorList>
    </citation>
    <scope>NUCLEOTIDE SEQUENCE [LARGE SCALE GENOMIC DNA]</scope>
    <source>
        <strain evidence="3">CMAA 1322</strain>
    </source>
</reference>
<keyword evidence="1" id="KW-0479">Metal-binding</keyword>
<gene>
    <name evidence="2" type="ORF">AC230_15645</name>
</gene>
<dbReference type="RefSeq" id="WP_049716768.1">
    <property type="nucleotide sequence ID" value="NZ_LFXA01000009.1"/>
</dbReference>
<dbReference type="Gene3D" id="1.50.10.20">
    <property type="match status" value="1"/>
</dbReference>
<proteinExistence type="predicted"/>
<keyword evidence="3" id="KW-1185">Reference proteome</keyword>
<comment type="caution">
    <text evidence="2">The sequence shown here is derived from an EMBL/GenBank/DDBJ whole genome shotgun (WGS) entry which is preliminary data.</text>
</comment>
<dbReference type="SMART" id="SM01260">
    <property type="entry name" value="LANC_like"/>
    <property type="match status" value="1"/>
</dbReference>
<sequence>MRAEARKVAARVLDRLADPEAAEADTGFPDGPAGEPVWHDLSLASGHPGVSLAFSGSTDRRPENVARAHAYLIRALAAVAAGGNPPAGLYGSTSAAAHALLIAYRATGGYTSALAQLDAYHRDLIREALPQVPSDGPVENNREYDVISGMTGIGRHLLARGEPLLPELRAVLAYLVHMSKDDVPLRGHRVPRWWTWAAPRKGQEAALPDGHLNLSLSHGVCGPLALLSLSWQAGVHVPGHREAIESLMSLLETWAVPDGQGIRWPQILTLADWSAGTVAVPWHRPSWCYGTPGMTRAVHLAAIALDRTDWHDLAHRSLLPLLSRPVAEWGVTDAELCHGASGLLHLFGLLAPHIDDPRVPAARDDLAAMTLSMFDASHRFGYRTAATNAPLGADLPAFLDGAAGVALALDAYANDGVAGAGWDMTLLAN</sequence>
<dbReference type="EMBL" id="LFXA01000009">
    <property type="protein sequence ID" value="KNB51755.1"/>
    <property type="molecule type" value="Genomic_DNA"/>
</dbReference>
<feature type="binding site" evidence="1">
    <location>
        <position position="337"/>
    </location>
    <ligand>
        <name>Zn(2+)</name>
        <dbReference type="ChEBI" id="CHEBI:29105"/>
    </ligand>
</feature>
<dbReference type="GO" id="GO:0031179">
    <property type="term" value="P:peptide modification"/>
    <property type="evidence" value="ECO:0007669"/>
    <property type="project" value="InterPro"/>
</dbReference>
<dbReference type="PATRIC" id="fig|1678637.3.peg.3373"/>
<feature type="binding site" evidence="1">
    <location>
        <position position="338"/>
    </location>
    <ligand>
        <name>Zn(2+)</name>
        <dbReference type="ChEBI" id="CHEBI:29105"/>
    </ligand>
</feature>
<keyword evidence="1" id="KW-0862">Zinc</keyword>
<protein>
    <recommendedName>
        <fullName evidence="4">Lanthionine synthetase</fullName>
    </recommendedName>
</protein>
<evidence type="ECO:0000256" key="1">
    <source>
        <dbReference type="PIRSR" id="PIRSR607822-1"/>
    </source>
</evidence>
<dbReference type="Pfam" id="PF05147">
    <property type="entry name" value="LANC_like"/>
    <property type="match status" value="1"/>
</dbReference>
<dbReference type="InterPro" id="IPR007822">
    <property type="entry name" value="LANC-like"/>
</dbReference>
<evidence type="ECO:0008006" key="4">
    <source>
        <dbReference type="Google" id="ProtNLM"/>
    </source>
</evidence>
<dbReference type="PRINTS" id="PR01950">
    <property type="entry name" value="LANCSUPER"/>
</dbReference>
<name>A0A0K9XEF5_9ACTN</name>
<dbReference type="Proteomes" id="UP000037288">
    <property type="component" value="Unassembled WGS sequence"/>
</dbReference>
<dbReference type="GO" id="GO:0046872">
    <property type="term" value="F:metal ion binding"/>
    <property type="evidence" value="ECO:0007669"/>
    <property type="project" value="UniProtKB-KW"/>
</dbReference>
<dbReference type="InterPro" id="IPR033889">
    <property type="entry name" value="LanC"/>
</dbReference>
<evidence type="ECO:0000313" key="3">
    <source>
        <dbReference type="Proteomes" id="UP000037288"/>
    </source>
</evidence>